<reference evidence="1" key="1">
    <citation type="submission" date="2020-01" db="EMBL/GenBank/DDBJ databases">
        <authorList>
            <person name="Meier V. D."/>
            <person name="Meier V D."/>
        </authorList>
    </citation>
    <scope>NUCLEOTIDE SEQUENCE</scope>
    <source>
        <strain evidence="1">HLG_WM_MAG_07</strain>
    </source>
</reference>
<accession>A0A6S6U3T5</accession>
<sequence length="154" mass="15940">MINQTSNNFQVLTGTLCGLNHGQSATANSAFEGISSQTDDPQSFEQEGFNGSFSGFQQNLGQQYSLDNQQTSQLLSLFVQVLSEIMSNVITNSATSAVSNNASIQAQPAMALNTVTTSTSGADSSAIEAAVETATAENATITEEAAPASCPFNG</sequence>
<gene>
    <name evidence="1" type="ORF">HELGO_WM24628</name>
</gene>
<dbReference type="EMBL" id="CACVAY010000133">
    <property type="protein sequence ID" value="CAA6826345.1"/>
    <property type="molecule type" value="Genomic_DNA"/>
</dbReference>
<evidence type="ECO:0000313" key="1">
    <source>
        <dbReference type="EMBL" id="CAA6826345.1"/>
    </source>
</evidence>
<name>A0A6S6U3T5_9GAMM</name>
<dbReference type="AlphaFoldDB" id="A0A6S6U3T5"/>
<organism evidence="1">
    <name type="scientific">uncultured Thiotrichaceae bacterium</name>
    <dbReference type="NCBI Taxonomy" id="298394"/>
    <lineage>
        <taxon>Bacteria</taxon>
        <taxon>Pseudomonadati</taxon>
        <taxon>Pseudomonadota</taxon>
        <taxon>Gammaproteobacteria</taxon>
        <taxon>Thiotrichales</taxon>
        <taxon>Thiotrichaceae</taxon>
        <taxon>environmental samples</taxon>
    </lineage>
</organism>
<protein>
    <submittedName>
        <fullName evidence="1">Uncharacterized protein</fullName>
    </submittedName>
</protein>
<proteinExistence type="predicted"/>